<keyword evidence="3" id="KW-0106">Calcium</keyword>
<dbReference type="OrthoDB" id="26525at2759"/>
<reference evidence="6" key="1">
    <citation type="journal article" date="2015" name="PLoS Genet.">
        <title>Genome Sequence and Transcriptome Analyses of Chrysochromulina tobin: Metabolic Tools for Enhanced Algal Fitness in the Prominent Order Prymnesiales (Haptophyceae).</title>
        <authorList>
            <person name="Hovde B.T."/>
            <person name="Deodato C.R."/>
            <person name="Hunsperger H.M."/>
            <person name="Ryken S.A."/>
            <person name="Yost W."/>
            <person name="Jha R.K."/>
            <person name="Patterson J."/>
            <person name="Monnat R.J. Jr."/>
            <person name="Barlow S.B."/>
            <person name="Starkenburg S.R."/>
            <person name="Cattolico R.A."/>
        </authorList>
    </citation>
    <scope>NUCLEOTIDE SEQUENCE</scope>
    <source>
        <strain evidence="6">CCMP291</strain>
    </source>
</reference>
<proteinExistence type="predicted"/>
<dbReference type="Proteomes" id="UP000037460">
    <property type="component" value="Unassembled WGS sequence"/>
</dbReference>
<comment type="caution">
    <text evidence="5">The sequence shown here is derived from an EMBL/GenBank/DDBJ whole genome shotgun (WGS) entry which is preliminary data.</text>
</comment>
<dbReference type="InterPro" id="IPR036291">
    <property type="entry name" value="NAD(P)-bd_dom_sf"/>
</dbReference>
<gene>
    <name evidence="5" type="ORF">Ctob_002236</name>
</gene>
<evidence type="ECO:0000259" key="4">
    <source>
        <dbReference type="PROSITE" id="PS50222"/>
    </source>
</evidence>
<feature type="domain" description="EF-hand" evidence="4">
    <location>
        <begin position="144"/>
        <end position="179"/>
    </location>
</feature>
<dbReference type="InterPro" id="IPR001509">
    <property type="entry name" value="Epimerase_deHydtase"/>
</dbReference>
<dbReference type="InterPro" id="IPR002048">
    <property type="entry name" value="EF_hand_dom"/>
</dbReference>
<evidence type="ECO:0000313" key="5">
    <source>
        <dbReference type="EMBL" id="KOO25921.1"/>
    </source>
</evidence>
<dbReference type="PROSITE" id="PS50222">
    <property type="entry name" value="EF_HAND_2"/>
    <property type="match status" value="4"/>
</dbReference>
<dbReference type="PANTHER" id="PTHR34524">
    <property type="entry name" value="CALCYPHOSIN"/>
    <property type="match status" value="1"/>
</dbReference>
<dbReference type="InterPro" id="IPR018247">
    <property type="entry name" value="EF_Hand_1_Ca_BS"/>
</dbReference>
<dbReference type="SUPFAM" id="SSF47473">
    <property type="entry name" value="EF-hand"/>
    <property type="match status" value="1"/>
</dbReference>
<dbReference type="InterPro" id="IPR011992">
    <property type="entry name" value="EF-hand-dom_pair"/>
</dbReference>
<accession>A0A0M0JH35</accession>
<dbReference type="Pfam" id="PF01370">
    <property type="entry name" value="Epimerase"/>
    <property type="match status" value="1"/>
</dbReference>
<evidence type="ECO:0000256" key="2">
    <source>
        <dbReference type="ARBA" id="ARBA00022737"/>
    </source>
</evidence>
<dbReference type="SMART" id="SM00054">
    <property type="entry name" value="EFh"/>
    <property type="match status" value="4"/>
</dbReference>
<dbReference type="InterPro" id="IPR051581">
    <property type="entry name" value="Ca-bind"/>
</dbReference>
<dbReference type="AlphaFoldDB" id="A0A0M0JH35"/>
<dbReference type="CDD" id="cd00051">
    <property type="entry name" value="EFh"/>
    <property type="match status" value="2"/>
</dbReference>
<dbReference type="EMBL" id="JWZX01002912">
    <property type="protein sequence ID" value="KOO25921.1"/>
    <property type="molecule type" value="Genomic_DNA"/>
</dbReference>
<feature type="domain" description="EF-hand" evidence="4">
    <location>
        <begin position="55"/>
        <end position="90"/>
    </location>
</feature>
<evidence type="ECO:0000256" key="1">
    <source>
        <dbReference type="ARBA" id="ARBA00022723"/>
    </source>
</evidence>
<keyword evidence="6" id="KW-1185">Reference proteome</keyword>
<feature type="domain" description="EF-hand" evidence="4">
    <location>
        <begin position="12"/>
        <end position="47"/>
    </location>
</feature>
<name>A0A0M0JH35_9EUKA</name>
<protein>
    <submittedName>
        <fullName evidence="5">Calmodulin</fullName>
    </submittedName>
</protein>
<dbReference type="Gene3D" id="1.10.238.10">
    <property type="entry name" value="EF-hand"/>
    <property type="match status" value="2"/>
</dbReference>
<dbReference type="PROSITE" id="PS00018">
    <property type="entry name" value="EF_HAND_1"/>
    <property type="match status" value="4"/>
</dbReference>
<evidence type="ECO:0000256" key="3">
    <source>
        <dbReference type="ARBA" id="ARBA00022837"/>
    </source>
</evidence>
<keyword evidence="1" id="KW-0479">Metal-binding</keyword>
<feature type="domain" description="EF-hand" evidence="4">
    <location>
        <begin position="101"/>
        <end position="136"/>
    </location>
</feature>
<keyword evidence="2" id="KW-0677">Repeat</keyword>
<dbReference type="Pfam" id="PF13499">
    <property type="entry name" value="EF-hand_7"/>
    <property type="match status" value="2"/>
</dbReference>
<dbReference type="GO" id="GO:0005509">
    <property type="term" value="F:calcium ion binding"/>
    <property type="evidence" value="ECO:0007669"/>
    <property type="project" value="InterPro"/>
</dbReference>
<dbReference type="SUPFAM" id="SSF51735">
    <property type="entry name" value="NAD(P)-binding Rossmann-fold domains"/>
    <property type="match status" value="1"/>
</dbReference>
<sequence>MKAFIDAFEGGEGKEELRKLFHSIDIDGSGVVSSKEWGKAIGQHWKLMGRFFGGLTVGEVGQMFKKLDADGSGDLTWDEFETALQQMDWSVRLAQALESQSGAAELKALWDRLDKNGDGKVSGKEWGSAVHEDQQVMAKYFGGKDLKGIGKMFSKIDADGSGDLTWDEFVNGSIRLVLSAPELGGALHSRERDANPDAPSVPLYALSKLGSEGVAERYASLYGIEVVSVRFSDVYGPMATPVAC</sequence>
<dbReference type="Gene3D" id="3.40.50.720">
    <property type="entry name" value="NAD(P)-binding Rossmann-like Domain"/>
    <property type="match status" value="1"/>
</dbReference>
<organism evidence="5 6">
    <name type="scientific">Chrysochromulina tobinii</name>
    <dbReference type="NCBI Taxonomy" id="1460289"/>
    <lineage>
        <taxon>Eukaryota</taxon>
        <taxon>Haptista</taxon>
        <taxon>Haptophyta</taxon>
        <taxon>Prymnesiophyceae</taxon>
        <taxon>Prymnesiales</taxon>
        <taxon>Chrysochromulinaceae</taxon>
        <taxon>Chrysochromulina</taxon>
    </lineage>
</organism>
<dbReference type="PANTHER" id="PTHR34524:SF6">
    <property type="entry name" value="CALCYPHOSINE LIKE"/>
    <property type="match status" value="1"/>
</dbReference>
<evidence type="ECO:0000313" key="6">
    <source>
        <dbReference type="Proteomes" id="UP000037460"/>
    </source>
</evidence>